<reference evidence="2 3" key="1">
    <citation type="journal article" date="2019" name="Nat. Ecol. Evol.">
        <title>Megaphylogeny resolves global patterns of mushroom evolution.</title>
        <authorList>
            <person name="Varga T."/>
            <person name="Krizsan K."/>
            <person name="Foldi C."/>
            <person name="Dima B."/>
            <person name="Sanchez-Garcia M."/>
            <person name="Sanchez-Ramirez S."/>
            <person name="Szollosi G.J."/>
            <person name="Szarkandi J.G."/>
            <person name="Papp V."/>
            <person name="Albert L."/>
            <person name="Andreopoulos W."/>
            <person name="Angelini C."/>
            <person name="Antonin V."/>
            <person name="Barry K.W."/>
            <person name="Bougher N.L."/>
            <person name="Buchanan P."/>
            <person name="Buyck B."/>
            <person name="Bense V."/>
            <person name="Catcheside P."/>
            <person name="Chovatia M."/>
            <person name="Cooper J."/>
            <person name="Damon W."/>
            <person name="Desjardin D."/>
            <person name="Finy P."/>
            <person name="Geml J."/>
            <person name="Haridas S."/>
            <person name="Hughes K."/>
            <person name="Justo A."/>
            <person name="Karasinski D."/>
            <person name="Kautmanova I."/>
            <person name="Kiss B."/>
            <person name="Kocsube S."/>
            <person name="Kotiranta H."/>
            <person name="LaButti K.M."/>
            <person name="Lechner B.E."/>
            <person name="Liimatainen K."/>
            <person name="Lipzen A."/>
            <person name="Lukacs Z."/>
            <person name="Mihaltcheva S."/>
            <person name="Morgado L.N."/>
            <person name="Niskanen T."/>
            <person name="Noordeloos M.E."/>
            <person name="Ohm R.A."/>
            <person name="Ortiz-Santana B."/>
            <person name="Ovrebo C."/>
            <person name="Racz N."/>
            <person name="Riley R."/>
            <person name="Savchenko A."/>
            <person name="Shiryaev A."/>
            <person name="Soop K."/>
            <person name="Spirin V."/>
            <person name="Szebenyi C."/>
            <person name="Tomsovsky M."/>
            <person name="Tulloss R.E."/>
            <person name="Uehling J."/>
            <person name="Grigoriev I.V."/>
            <person name="Vagvolgyi C."/>
            <person name="Papp T."/>
            <person name="Martin F.M."/>
            <person name="Miettinen O."/>
            <person name="Hibbett D.S."/>
            <person name="Nagy L.G."/>
        </authorList>
    </citation>
    <scope>NUCLEOTIDE SEQUENCE [LARGE SCALE GENOMIC DNA]</scope>
    <source>
        <strain evidence="2 3">CBS 962.96</strain>
    </source>
</reference>
<dbReference type="Proteomes" id="UP000297245">
    <property type="component" value="Unassembled WGS sequence"/>
</dbReference>
<feature type="region of interest" description="Disordered" evidence="1">
    <location>
        <begin position="1"/>
        <end position="67"/>
    </location>
</feature>
<feature type="compositionally biased region" description="Low complexity" evidence="1">
    <location>
        <begin position="21"/>
        <end position="30"/>
    </location>
</feature>
<keyword evidence="3" id="KW-1185">Reference proteome</keyword>
<proteinExistence type="predicted"/>
<sequence length="401" mass="45884">MGKLADAMRYVGPRKRKLKRNTAATNAARRGTPLHPSTTNTSRERLLAKNDDDGDSDAYSDGLSDKENENAVLRVELEEEKRQKKGYQQSLYNANKRIKNWHNKAMEQQKEVKKRDRMLELKEIEMRKLREQKTGVEERNAVLREEKRRLQKQADALKAKIRRIPTRIKNALEKTMRLFGEKEKKGKTVHLKEKGVVPNSIRNMLAELVALDNVPARRCVDAFKRIAGALGFEVEGDISTRTTNRVVKEAGIAAKIHVVESFKEAQGIGISSDGTSHKNNNYKTHYAGVIDKEGNQREFFLGISIAANHTSETQRDEWIDLVDSLYEIYQDSPFCSNEANSREFWTAVTGMHSDHAEDQKKLYRLLKDFKERCEREKRGEKQSMTLAAMEHGASSQTPSRP</sequence>
<name>A0A4S8LPH8_DENBC</name>
<feature type="compositionally biased region" description="Basic and acidic residues" evidence="1">
    <location>
        <begin position="42"/>
        <end position="51"/>
    </location>
</feature>
<evidence type="ECO:0000313" key="2">
    <source>
        <dbReference type="EMBL" id="THU91296.1"/>
    </source>
</evidence>
<feature type="region of interest" description="Disordered" evidence="1">
    <location>
        <begin position="374"/>
        <end position="401"/>
    </location>
</feature>
<dbReference type="OrthoDB" id="3236156at2759"/>
<organism evidence="2 3">
    <name type="scientific">Dendrothele bispora (strain CBS 962.96)</name>
    <dbReference type="NCBI Taxonomy" id="1314807"/>
    <lineage>
        <taxon>Eukaryota</taxon>
        <taxon>Fungi</taxon>
        <taxon>Dikarya</taxon>
        <taxon>Basidiomycota</taxon>
        <taxon>Agaricomycotina</taxon>
        <taxon>Agaricomycetes</taxon>
        <taxon>Agaricomycetidae</taxon>
        <taxon>Agaricales</taxon>
        <taxon>Agaricales incertae sedis</taxon>
        <taxon>Dendrothele</taxon>
    </lineage>
</organism>
<gene>
    <name evidence="2" type="ORF">K435DRAFT_801385</name>
</gene>
<protein>
    <submittedName>
        <fullName evidence="2">Uncharacterized protein</fullName>
    </submittedName>
</protein>
<accession>A0A4S8LPH8</accession>
<evidence type="ECO:0000256" key="1">
    <source>
        <dbReference type="SAM" id="MobiDB-lite"/>
    </source>
</evidence>
<dbReference type="AlphaFoldDB" id="A0A4S8LPH8"/>
<evidence type="ECO:0000313" key="3">
    <source>
        <dbReference type="Proteomes" id="UP000297245"/>
    </source>
</evidence>
<dbReference type="EMBL" id="ML179310">
    <property type="protein sequence ID" value="THU91296.1"/>
    <property type="molecule type" value="Genomic_DNA"/>
</dbReference>